<dbReference type="KEGG" id="rga:RGR602_PC01874"/>
<dbReference type="HOGENOM" id="CLU_2651952_0_0_5"/>
<evidence type="ECO:0000256" key="1">
    <source>
        <dbReference type="SAM" id="MobiDB-lite"/>
    </source>
</evidence>
<accession>A0A0B4XH00</accession>
<keyword evidence="2" id="KW-0614">Plasmid</keyword>
<evidence type="ECO:0000313" key="2">
    <source>
        <dbReference type="EMBL" id="AJD45898.1"/>
    </source>
</evidence>
<evidence type="ECO:0000313" key="3">
    <source>
        <dbReference type="Proteomes" id="UP000031368"/>
    </source>
</evidence>
<reference evidence="2 3" key="1">
    <citation type="submission" date="2013-11" db="EMBL/GenBank/DDBJ databases">
        <title>Complete genome sequence of Rhizobium gallicum bv. gallicum R602.</title>
        <authorList>
            <person name="Bustos P."/>
            <person name="Santamaria R.I."/>
            <person name="Lozano L."/>
            <person name="Acosta J.L."/>
            <person name="Ormeno-Orrillo E."/>
            <person name="Rogel M.A."/>
            <person name="Romero D."/>
            <person name="Cevallos M.A."/>
            <person name="Martinez-Romero E."/>
            <person name="Gonzalez V."/>
        </authorList>
    </citation>
    <scope>NUCLEOTIDE SEQUENCE [LARGE SCALE GENOMIC DNA]</scope>
    <source>
        <strain evidence="2 3">R602</strain>
        <plasmid evidence="2 3">pRgalR602c</plasmid>
    </source>
</reference>
<dbReference type="RefSeq" id="WP_040116000.1">
    <property type="nucleotide sequence ID" value="NZ_CP006880.1"/>
</dbReference>
<protein>
    <submittedName>
        <fullName evidence="2">Uncharacterized protein</fullName>
    </submittedName>
</protein>
<dbReference type="AlphaFoldDB" id="A0A0B4XH00"/>
<organism evidence="2 3">
    <name type="scientific">Rhizobium gallicum bv. gallicum R602sp</name>
    <dbReference type="NCBI Taxonomy" id="1041138"/>
    <lineage>
        <taxon>Bacteria</taxon>
        <taxon>Pseudomonadati</taxon>
        <taxon>Pseudomonadota</taxon>
        <taxon>Alphaproteobacteria</taxon>
        <taxon>Hyphomicrobiales</taxon>
        <taxon>Rhizobiaceae</taxon>
        <taxon>Rhizobium/Agrobacterium group</taxon>
        <taxon>Rhizobium</taxon>
    </lineage>
</organism>
<gene>
    <name evidence="2" type="ORF">RGR602_PC01874</name>
</gene>
<dbReference type="Proteomes" id="UP000031368">
    <property type="component" value="Plasmid pRgalR602c"/>
</dbReference>
<keyword evidence="3" id="KW-1185">Reference proteome</keyword>
<sequence>MLKPEPGPGVDFQSHPGLSNVAGDDARYGGYVSASLNGSKTSLKRRTPAGAITTRLMELRHVRAIEEKTGLGNAVA</sequence>
<proteinExistence type="predicted"/>
<dbReference type="EMBL" id="CP006880">
    <property type="protein sequence ID" value="AJD45898.1"/>
    <property type="molecule type" value="Genomic_DNA"/>
</dbReference>
<feature type="region of interest" description="Disordered" evidence="1">
    <location>
        <begin position="1"/>
        <end position="24"/>
    </location>
</feature>
<geneLocation type="plasmid" evidence="2 3">
    <name>pRgalR602c</name>
</geneLocation>
<name>A0A0B4XH00_9HYPH</name>